<gene>
    <name evidence="1" type="ORF">EVAR_56948_1</name>
</gene>
<dbReference type="Proteomes" id="UP000299102">
    <property type="component" value="Unassembled WGS sequence"/>
</dbReference>
<name>A0A4C1YQM6_EUMVA</name>
<evidence type="ECO:0000313" key="1">
    <source>
        <dbReference type="EMBL" id="GBP77212.1"/>
    </source>
</evidence>
<organism evidence="1 2">
    <name type="scientific">Eumeta variegata</name>
    <name type="common">Bagworm moth</name>
    <name type="synonym">Eumeta japonica</name>
    <dbReference type="NCBI Taxonomy" id="151549"/>
    <lineage>
        <taxon>Eukaryota</taxon>
        <taxon>Metazoa</taxon>
        <taxon>Ecdysozoa</taxon>
        <taxon>Arthropoda</taxon>
        <taxon>Hexapoda</taxon>
        <taxon>Insecta</taxon>
        <taxon>Pterygota</taxon>
        <taxon>Neoptera</taxon>
        <taxon>Endopterygota</taxon>
        <taxon>Lepidoptera</taxon>
        <taxon>Glossata</taxon>
        <taxon>Ditrysia</taxon>
        <taxon>Tineoidea</taxon>
        <taxon>Psychidae</taxon>
        <taxon>Oiketicinae</taxon>
        <taxon>Eumeta</taxon>
    </lineage>
</organism>
<keyword evidence="2" id="KW-1185">Reference proteome</keyword>
<evidence type="ECO:0000313" key="2">
    <source>
        <dbReference type="Proteomes" id="UP000299102"/>
    </source>
</evidence>
<accession>A0A4C1YQM6</accession>
<sequence>MVLLNRTRFRSTIQKFHRPIKTYLVMVEVESMDSAEAMDIESRCVHCFGAHRVRDFGRRLRESQNPSFVPREVRPILYAASIIGKYVLEAKCDLESLKNINKEGKKAVIRKLAVISELDFHLEESRSKYVAEFARSRAS</sequence>
<reference evidence="1 2" key="1">
    <citation type="journal article" date="2019" name="Commun. Biol.">
        <title>The bagworm genome reveals a unique fibroin gene that provides high tensile strength.</title>
        <authorList>
            <person name="Kono N."/>
            <person name="Nakamura H."/>
            <person name="Ohtoshi R."/>
            <person name="Tomita M."/>
            <person name="Numata K."/>
            <person name="Arakawa K."/>
        </authorList>
    </citation>
    <scope>NUCLEOTIDE SEQUENCE [LARGE SCALE GENOMIC DNA]</scope>
</reference>
<comment type="caution">
    <text evidence="1">The sequence shown here is derived from an EMBL/GenBank/DDBJ whole genome shotgun (WGS) entry which is preliminary data.</text>
</comment>
<dbReference type="AlphaFoldDB" id="A0A4C1YQM6"/>
<protein>
    <submittedName>
        <fullName evidence="1">Uncharacterized protein</fullName>
    </submittedName>
</protein>
<proteinExistence type="predicted"/>
<dbReference type="EMBL" id="BGZK01001322">
    <property type="protein sequence ID" value="GBP77212.1"/>
    <property type="molecule type" value="Genomic_DNA"/>
</dbReference>